<dbReference type="Pfam" id="PF16499">
    <property type="entry name" value="Melibiase_2"/>
    <property type="match status" value="1"/>
</dbReference>
<dbReference type="Gene3D" id="3.20.20.70">
    <property type="entry name" value="Aldolase class I"/>
    <property type="match status" value="1"/>
</dbReference>
<keyword evidence="8" id="KW-1185">Reference proteome</keyword>
<keyword evidence="3 5" id="KW-0378">Hydrolase</keyword>
<evidence type="ECO:0000313" key="7">
    <source>
        <dbReference type="EMBL" id="MFD1410268.1"/>
    </source>
</evidence>
<dbReference type="InterPro" id="IPR013785">
    <property type="entry name" value="Aldolase_TIM"/>
</dbReference>
<protein>
    <recommendedName>
        <fullName evidence="5">Alpha-galactosidase</fullName>
        <ecNumber evidence="5">3.2.1.22</ecNumber>
    </recommendedName>
    <alternativeName>
        <fullName evidence="5">Melibiase</fullName>
    </alternativeName>
</protein>
<dbReference type="PANTHER" id="PTHR11452">
    <property type="entry name" value="ALPHA-GALACTOSIDASE/ALPHA-N-ACETYLGALACTOSAMINIDASE"/>
    <property type="match status" value="1"/>
</dbReference>
<evidence type="ECO:0000256" key="4">
    <source>
        <dbReference type="ARBA" id="ARBA00023295"/>
    </source>
</evidence>
<keyword evidence="4 5" id="KW-0326">Glycosidase</keyword>
<dbReference type="CDD" id="cd14792">
    <property type="entry name" value="GH27"/>
    <property type="match status" value="1"/>
</dbReference>
<gene>
    <name evidence="7" type="ORF">ACFQ4R_01345</name>
</gene>
<evidence type="ECO:0000256" key="3">
    <source>
        <dbReference type="ARBA" id="ARBA00022801"/>
    </source>
</evidence>
<accession>A0ABW4BLZ5</accession>
<dbReference type="Proteomes" id="UP001597191">
    <property type="component" value="Unassembled WGS sequence"/>
</dbReference>
<comment type="similarity">
    <text evidence="1 5">Belongs to the glycosyl hydrolase 27 family.</text>
</comment>
<dbReference type="PRINTS" id="PR00740">
    <property type="entry name" value="GLHYDRLASE27"/>
</dbReference>
<evidence type="ECO:0000256" key="5">
    <source>
        <dbReference type="RuleBase" id="RU361168"/>
    </source>
</evidence>
<comment type="catalytic activity">
    <reaction evidence="5">
        <text>Hydrolysis of terminal, non-reducing alpha-D-galactose residues in alpha-D-galactosides, including galactose oligosaccharides, galactomannans and galactolipids.</text>
        <dbReference type="EC" id="3.2.1.22"/>
    </reaction>
</comment>
<proteinExistence type="inferred from homology"/>
<dbReference type="InterPro" id="IPR041233">
    <property type="entry name" value="Melibiase_C"/>
</dbReference>
<dbReference type="EC" id="3.2.1.22" evidence="5"/>
<sequence>MSYLDFAKTPPMGWNSWDGYGASIREDEVRAQAEYQAKHLKDFGWNYFVIDIQWSEPTADSMAYHQFAPLRMDEYSRLIPAVERFPSAANGQGFKPIGDYLHSLGLKFGMHMMRGIPRQVVVQNTAILGTDVRAREIAMNNICEWNSDMYGVDVSLPAGQQYYNSLFDLYASWGVDFIKVDDIADAKLYHDAHKPEIQAIRQAIDQTGRSIVLSLSPGPAALKNGTFFQNNANMWRITDDFWDDWAALRNMFDRAAEWSPFIRPGNWPDCDMIPFGHVRLRYGENNVSHFTRAEQYSLMTLWTICQSPLMFGGRLTDLAPETLALLTNRDVLAMHHSLIEQREIINQDDWRVWQAHSQTDTYLAIFNLADQNRQVPQTIIDHLKATTATDLWRGQTQPLTTDLQVASHGAFLGRE</sequence>
<dbReference type="Pfam" id="PF17801">
    <property type="entry name" value="Melibiase_C"/>
    <property type="match status" value="1"/>
</dbReference>
<keyword evidence="5" id="KW-1015">Disulfide bond</keyword>
<comment type="caution">
    <text evidence="7">The sequence shown here is derived from an EMBL/GenBank/DDBJ whole genome shotgun (WGS) entry which is preliminary data.</text>
</comment>
<dbReference type="GO" id="GO:0016787">
    <property type="term" value="F:hydrolase activity"/>
    <property type="evidence" value="ECO:0007669"/>
    <property type="project" value="UniProtKB-KW"/>
</dbReference>
<dbReference type="InterPro" id="IPR002241">
    <property type="entry name" value="Glyco_hydro_27"/>
</dbReference>
<keyword evidence="2" id="KW-0732">Signal</keyword>
<evidence type="ECO:0000256" key="2">
    <source>
        <dbReference type="ARBA" id="ARBA00022729"/>
    </source>
</evidence>
<dbReference type="RefSeq" id="WP_125646867.1">
    <property type="nucleotide sequence ID" value="NZ_JBHTOH010000014.1"/>
</dbReference>
<organism evidence="7 8">
    <name type="scientific">Lapidilactobacillus gannanensis</name>
    <dbReference type="NCBI Taxonomy" id="2486002"/>
    <lineage>
        <taxon>Bacteria</taxon>
        <taxon>Bacillati</taxon>
        <taxon>Bacillota</taxon>
        <taxon>Bacilli</taxon>
        <taxon>Lactobacillales</taxon>
        <taxon>Lactobacillaceae</taxon>
        <taxon>Lapidilactobacillus</taxon>
    </lineage>
</organism>
<reference evidence="8" key="1">
    <citation type="journal article" date="2019" name="Int. J. Syst. Evol. Microbiol.">
        <title>The Global Catalogue of Microorganisms (GCM) 10K type strain sequencing project: providing services to taxonomists for standard genome sequencing and annotation.</title>
        <authorList>
            <consortium name="The Broad Institute Genomics Platform"/>
            <consortium name="The Broad Institute Genome Sequencing Center for Infectious Disease"/>
            <person name="Wu L."/>
            <person name="Ma J."/>
        </authorList>
    </citation>
    <scope>NUCLEOTIDE SEQUENCE [LARGE SCALE GENOMIC DNA]</scope>
    <source>
        <strain evidence="8">CCM 8937</strain>
    </source>
</reference>
<dbReference type="SUPFAM" id="SSF51445">
    <property type="entry name" value="(Trans)glycosidases"/>
    <property type="match status" value="1"/>
</dbReference>
<dbReference type="InterPro" id="IPR017853">
    <property type="entry name" value="GH"/>
</dbReference>
<dbReference type="EMBL" id="JBHTOH010000014">
    <property type="protein sequence ID" value="MFD1410268.1"/>
    <property type="molecule type" value="Genomic_DNA"/>
</dbReference>
<name>A0ABW4BLZ5_9LACO</name>
<dbReference type="Gene3D" id="2.60.40.1180">
    <property type="entry name" value="Golgi alpha-mannosidase II"/>
    <property type="match status" value="1"/>
</dbReference>
<dbReference type="InterPro" id="IPR013780">
    <property type="entry name" value="Glyco_hydro_b"/>
</dbReference>
<dbReference type="PANTHER" id="PTHR11452:SF42">
    <property type="entry name" value="ALPHA-GALACTOSIDASE"/>
    <property type="match status" value="1"/>
</dbReference>
<evidence type="ECO:0000256" key="1">
    <source>
        <dbReference type="ARBA" id="ARBA00009743"/>
    </source>
</evidence>
<feature type="domain" description="Alpha galactosidase C-terminal" evidence="6">
    <location>
        <begin position="348"/>
        <end position="412"/>
    </location>
</feature>
<evidence type="ECO:0000313" key="8">
    <source>
        <dbReference type="Proteomes" id="UP001597191"/>
    </source>
</evidence>
<evidence type="ECO:0000259" key="6">
    <source>
        <dbReference type="Pfam" id="PF17801"/>
    </source>
</evidence>